<reference evidence="5" key="2">
    <citation type="journal article" date="2017" name="Sci. Adv.">
        <title>A tail of two voltages: Proteomic comparison of the three electric organs of the electric eel.</title>
        <authorList>
            <person name="Traeger L.L."/>
            <person name="Sabat G."/>
            <person name="Barrett-Wilt G.A."/>
            <person name="Wells G.B."/>
            <person name="Sussman M.R."/>
        </authorList>
    </citation>
    <scope>NUCLEOTIDE SEQUENCE [LARGE SCALE GENOMIC DNA]</scope>
</reference>
<dbReference type="Pfam" id="PF00787">
    <property type="entry name" value="PX"/>
    <property type="match status" value="1"/>
</dbReference>
<dbReference type="InterPro" id="IPR001683">
    <property type="entry name" value="PX_dom"/>
</dbReference>
<dbReference type="Ensembl" id="ENSEEET00000008521.2">
    <property type="protein sequence ID" value="ENSEEEP00000008415.2"/>
    <property type="gene ID" value="ENSEEEG00000004391.2"/>
</dbReference>
<accession>A0A4W4EBU5</accession>
<dbReference type="PANTHER" id="PTHR15508:SF2">
    <property type="entry name" value="RIBOSOMAL PROTEIN S6 KINASE DELTA-1"/>
    <property type="match status" value="1"/>
</dbReference>
<evidence type="ECO:0000259" key="2">
    <source>
        <dbReference type="PROSITE" id="PS50011"/>
    </source>
</evidence>
<dbReference type="InterPro" id="IPR000719">
    <property type="entry name" value="Prot_kinase_dom"/>
</dbReference>
<evidence type="ECO:0000256" key="1">
    <source>
        <dbReference type="SAM" id="MobiDB-lite"/>
    </source>
</evidence>
<organism evidence="4 5">
    <name type="scientific">Electrophorus electricus</name>
    <name type="common">Electric eel</name>
    <name type="synonym">Gymnotus electricus</name>
    <dbReference type="NCBI Taxonomy" id="8005"/>
    <lineage>
        <taxon>Eukaryota</taxon>
        <taxon>Metazoa</taxon>
        <taxon>Chordata</taxon>
        <taxon>Craniata</taxon>
        <taxon>Vertebrata</taxon>
        <taxon>Euteleostomi</taxon>
        <taxon>Actinopterygii</taxon>
        <taxon>Neopterygii</taxon>
        <taxon>Teleostei</taxon>
        <taxon>Ostariophysi</taxon>
        <taxon>Gymnotiformes</taxon>
        <taxon>Gymnotoidei</taxon>
        <taxon>Gymnotidae</taxon>
        <taxon>Electrophorus</taxon>
    </lineage>
</organism>
<gene>
    <name evidence="4" type="primary">RPS6KC1</name>
</gene>
<dbReference type="InterPro" id="IPR036181">
    <property type="entry name" value="MIT_dom_sf"/>
</dbReference>
<dbReference type="Gene3D" id="1.10.510.10">
    <property type="entry name" value="Transferase(Phosphotransferase) domain 1"/>
    <property type="match status" value="1"/>
</dbReference>
<dbReference type="PANTHER" id="PTHR15508">
    <property type="entry name" value="RIBOSOMAL PROTEIN S6 KINASE"/>
    <property type="match status" value="1"/>
</dbReference>
<keyword evidence="5" id="KW-1185">Reference proteome</keyword>
<feature type="domain" description="PX" evidence="3">
    <location>
        <begin position="7"/>
        <end position="131"/>
    </location>
</feature>
<evidence type="ECO:0000313" key="5">
    <source>
        <dbReference type="Proteomes" id="UP000314983"/>
    </source>
</evidence>
<feature type="compositionally biased region" description="Low complexity" evidence="1">
    <location>
        <begin position="147"/>
        <end position="167"/>
    </location>
</feature>
<dbReference type="Gene3D" id="3.30.1520.10">
    <property type="entry name" value="Phox-like domain"/>
    <property type="match status" value="1"/>
</dbReference>
<dbReference type="SMART" id="SM00312">
    <property type="entry name" value="PX"/>
    <property type="match status" value="1"/>
</dbReference>
<evidence type="ECO:0008006" key="6">
    <source>
        <dbReference type="Google" id="ProtNLM"/>
    </source>
</evidence>
<name>A0A4W4EBU5_ELEEL</name>
<proteinExistence type="predicted"/>
<feature type="region of interest" description="Disordered" evidence="1">
    <location>
        <begin position="580"/>
        <end position="611"/>
    </location>
</feature>
<dbReference type="PROSITE" id="PS50195">
    <property type="entry name" value="PX"/>
    <property type="match status" value="1"/>
</dbReference>
<dbReference type="InterPro" id="IPR036871">
    <property type="entry name" value="PX_dom_sf"/>
</dbReference>
<dbReference type="GeneTree" id="ENSGT00940000155656"/>
<dbReference type="GO" id="GO:0004672">
    <property type="term" value="F:protein kinase activity"/>
    <property type="evidence" value="ECO:0007669"/>
    <property type="project" value="InterPro"/>
</dbReference>
<dbReference type="SMART" id="SM00220">
    <property type="entry name" value="S_TKc"/>
    <property type="match status" value="1"/>
</dbReference>
<dbReference type="InterPro" id="IPR051866">
    <property type="entry name" value="Intracell_Sig-Traffick_Protein"/>
</dbReference>
<dbReference type="Gene3D" id="1.20.58.80">
    <property type="entry name" value="Phosphotransferase system, lactose/cellobiose-type IIA subunit"/>
    <property type="match status" value="1"/>
</dbReference>
<dbReference type="SUPFAM" id="SSF56112">
    <property type="entry name" value="Protein kinase-like (PK-like)"/>
    <property type="match status" value="1"/>
</dbReference>
<feature type="domain" description="Protein kinase" evidence="2">
    <location>
        <begin position="500"/>
        <end position="817"/>
    </location>
</feature>
<evidence type="ECO:0000313" key="4">
    <source>
        <dbReference type="Ensembl" id="ENSEEEP00000008415.2"/>
    </source>
</evidence>
<dbReference type="SUPFAM" id="SSF64268">
    <property type="entry name" value="PX domain"/>
    <property type="match status" value="1"/>
</dbReference>
<dbReference type="FunFam" id="3.30.1520.10:FF:000017">
    <property type="entry name" value="ribosomal protein S6 kinase delta-1 isoform X1"/>
    <property type="match status" value="1"/>
</dbReference>
<reference evidence="4" key="5">
    <citation type="submission" date="2025-09" db="UniProtKB">
        <authorList>
            <consortium name="Ensembl"/>
        </authorList>
    </citation>
    <scope>IDENTIFICATION</scope>
</reference>
<evidence type="ECO:0000259" key="3">
    <source>
        <dbReference type="PROSITE" id="PS50195"/>
    </source>
</evidence>
<reference evidence="5" key="1">
    <citation type="journal article" date="2014" name="Science">
        <title>Nonhuman genetics. Genomic basis for the convergent evolution of electric organs.</title>
        <authorList>
            <person name="Gallant J.R."/>
            <person name="Traeger L.L."/>
            <person name="Volkening J.D."/>
            <person name="Moffett H."/>
            <person name="Chen P.H."/>
            <person name="Novina C.D."/>
            <person name="Phillips G.N.Jr."/>
            <person name="Anand R."/>
            <person name="Wells G.B."/>
            <person name="Pinch M."/>
            <person name="Guth R."/>
            <person name="Unguez G.A."/>
            <person name="Albert J.S."/>
            <person name="Zakon H.H."/>
            <person name="Samanta M.P."/>
            <person name="Sussman M.R."/>
        </authorList>
    </citation>
    <scope>NUCLEOTIDE SEQUENCE [LARGE SCALE GENOMIC DNA]</scope>
</reference>
<feature type="region of interest" description="Disordered" evidence="1">
    <location>
        <begin position="366"/>
        <end position="410"/>
    </location>
</feature>
<dbReference type="Proteomes" id="UP000314983">
    <property type="component" value="Chromosome 8"/>
</dbReference>
<dbReference type="Pfam" id="PF00069">
    <property type="entry name" value="Pkinase"/>
    <property type="match status" value="1"/>
</dbReference>
<dbReference type="GO" id="GO:0005524">
    <property type="term" value="F:ATP binding"/>
    <property type="evidence" value="ECO:0007669"/>
    <property type="project" value="InterPro"/>
</dbReference>
<dbReference type="AlphaFoldDB" id="A0A4W4EBU5"/>
<protein>
    <recommendedName>
        <fullName evidence="6">Ribosomal protein S6 kinase polypeptide 1</fullName>
    </recommendedName>
</protein>
<feature type="region of interest" description="Disordered" evidence="1">
    <location>
        <begin position="147"/>
        <end position="193"/>
    </location>
</feature>
<sequence length="824" mass="89537">MISQRERGELARFYTVTDPKKHKKGYTVYKVTARIISRKNPEDIQEITVWKRYSDFRKLHRDLWQIHRNVYRQPELFPPFAKAKVFGRFDESVIEERRQCSEDLLQFSANIPALYGSQHIQDFFKDGEVQDGSELIGPAEPFSDFLADSLSDSSSDGPPSDGNLSSPWPHGDPLAHPDDGMASGGGWDAGAELEPGRAGLFPTRLRTADYLEQASQQIGLALQKEAEEDFSSALEYYRSGVDLLLQGVQGRRRGSWGQQSQADELHNYRVLGVIDKVMCVCVCVCDFQGLRKSSECGGVKKTIVPRAIPNMVRLRKFIVSDDSIFLLLEYVEGGKLWSHITKYLRSSSPDDSFDIPFMQTTQVAAKPQTGPLDDGTDPHPAGGATLAVPPPLEARGAPLSDSADTSEDECTDSYLTLCNEYEQEKAEPVALGEEEAEEDPHGPGGGALRSPITAQELCLFAEGAEPAALGSEAVDATEDPPEVGEVAEVAEVEGRATDLWRFDGDRGSNESVPVISFKEATAEDEGRPPDLLVNLPGLAAAGVAFAAEATPSPKFGKPDVLQLGEEVGLDLSVEGDIPAAPASFDQSGVKVPKGRAPPARSETGSASISSLPAPLLADSDPALWAEPHPGAGSEVAGGRGRSVAELFRELDVLAEVAMHTRIPETLVRTWAMDILLTLDALHQEGIVCKDLNPRNLLLDHRGHVELTYFCSWSEVEESCDPNAVAKMYCAPEVGGISEETAACDWWSLGALLFELLTGKCLHQCHPGGISKHTALNVPEFLSEEARSLLEQLLQYNPAERLGTGGAGVEDIKSHPFFALVNWPK</sequence>
<dbReference type="PROSITE" id="PS50011">
    <property type="entry name" value="PROTEIN_KINASE_DOM"/>
    <property type="match status" value="1"/>
</dbReference>
<feature type="region of interest" description="Disordered" evidence="1">
    <location>
        <begin position="424"/>
        <end position="446"/>
    </location>
</feature>
<reference evidence="4" key="3">
    <citation type="submission" date="2020-05" db="EMBL/GenBank/DDBJ databases">
        <title>Electrophorus electricus (electric eel) genome, fEleEle1, primary haplotype.</title>
        <authorList>
            <person name="Myers G."/>
            <person name="Meyer A."/>
            <person name="Fedrigo O."/>
            <person name="Formenti G."/>
            <person name="Rhie A."/>
            <person name="Tracey A."/>
            <person name="Sims Y."/>
            <person name="Jarvis E.D."/>
        </authorList>
    </citation>
    <scope>NUCLEOTIDE SEQUENCE [LARGE SCALE GENOMIC DNA]</scope>
</reference>
<dbReference type="InterPro" id="IPR011009">
    <property type="entry name" value="Kinase-like_dom_sf"/>
</dbReference>
<dbReference type="SUPFAM" id="SSF116846">
    <property type="entry name" value="MIT domain"/>
    <property type="match status" value="1"/>
</dbReference>
<dbReference type="GO" id="GO:0035091">
    <property type="term" value="F:phosphatidylinositol binding"/>
    <property type="evidence" value="ECO:0007669"/>
    <property type="project" value="InterPro"/>
</dbReference>
<dbReference type="GO" id="GO:0005769">
    <property type="term" value="C:early endosome"/>
    <property type="evidence" value="ECO:0007669"/>
    <property type="project" value="TreeGrafter"/>
</dbReference>
<reference evidence="4" key="4">
    <citation type="submission" date="2025-08" db="UniProtKB">
        <authorList>
            <consortium name="Ensembl"/>
        </authorList>
    </citation>
    <scope>IDENTIFICATION</scope>
</reference>